<dbReference type="Proteomes" id="UP000030764">
    <property type="component" value="Unassembled WGS sequence"/>
</dbReference>
<reference evidence="3 4" key="1">
    <citation type="journal article" date="2014" name="Nat. Genet.">
        <title>Genome and transcriptome of the porcine whipworm Trichuris suis.</title>
        <authorList>
            <person name="Jex A.R."/>
            <person name="Nejsum P."/>
            <person name="Schwarz E.M."/>
            <person name="Hu L."/>
            <person name="Young N.D."/>
            <person name="Hall R.S."/>
            <person name="Korhonen P.K."/>
            <person name="Liao S."/>
            <person name="Thamsborg S."/>
            <person name="Xia J."/>
            <person name="Xu P."/>
            <person name="Wang S."/>
            <person name="Scheerlinck J.P."/>
            <person name="Hofmann A."/>
            <person name="Sternberg P.W."/>
            <person name="Wang J."/>
            <person name="Gasser R.B."/>
        </authorList>
    </citation>
    <scope>NUCLEOTIDE SEQUENCE [LARGE SCALE GENOMIC DNA]</scope>
    <source>
        <strain evidence="3">DCEP-RM93F</strain>
        <strain evidence="2">DCEP-RM93M</strain>
    </source>
</reference>
<proteinExistence type="predicted"/>
<evidence type="ECO:0000313" key="4">
    <source>
        <dbReference type="Proteomes" id="UP000030764"/>
    </source>
</evidence>
<sequence length="176" mass="19606">MSKLITVIIITWLVSHFNLAAGGNVYVKGIRGGDILSVPGKVVNIYGGSDLVVLRGAGFKTALDKTKDANESLIEPSRSVEDYFKSQENPEELVQRFATAVDDLFRFLLNKIQLSEQRLSDSMIMLIDAVRNLNDKIKLIQDGCQKTTDLVYDNLARLADQLGKLNAHLEELQKQI</sequence>
<feature type="chain" id="PRO_5010405302" description="Mce/MlaD domain-containing protein" evidence="1">
    <location>
        <begin position="23"/>
        <end position="176"/>
    </location>
</feature>
<accession>A0A085MUX0</accession>
<dbReference type="AlphaFoldDB" id="A0A085MUX0"/>
<organism evidence="3">
    <name type="scientific">Trichuris suis</name>
    <name type="common">pig whipworm</name>
    <dbReference type="NCBI Taxonomy" id="68888"/>
    <lineage>
        <taxon>Eukaryota</taxon>
        <taxon>Metazoa</taxon>
        <taxon>Ecdysozoa</taxon>
        <taxon>Nematoda</taxon>
        <taxon>Enoplea</taxon>
        <taxon>Dorylaimia</taxon>
        <taxon>Trichinellida</taxon>
        <taxon>Trichuridae</taxon>
        <taxon>Trichuris</taxon>
    </lineage>
</organism>
<evidence type="ECO:0000256" key="1">
    <source>
        <dbReference type="SAM" id="SignalP"/>
    </source>
</evidence>
<dbReference type="EMBL" id="KL367639">
    <property type="protein sequence ID" value="KFD61016.1"/>
    <property type="molecule type" value="Genomic_DNA"/>
</dbReference>
<dbReference type="EMBL" id="KL363339">
    <property type="protein sequence ID" value="KFD47130.1"/>
    <property type="molecule type" value="Genomic_DNA"/>
</dbReference>
<name>A0A085MUX0_9BILA</name>
<dbReference type="Proteomes" id="UP000030758">
    <property type="component" value="Unassembled WGS sequence"/>
</dbReference>
<protein>
    <recommendedName>
        <fullName evidence="5">Mce/MlaD domain-containing protein</fullName>
    </recommendedName>
</protein>
<evidence type="ECO:0000313" key="2">
    <source>
        <dbReference type="EMBL" id="KFD47130.1"/>
    </source>
</evidence>
<gene>
    <name evidence="2" type="ORF">M513_11980</name>
    <name evidence="3" type="ORF">M514_11980</name>
</gene>
<evidence type="ECO:0000313" key="3">
    <source>
        <dbReference type="EMBL" id="KFD61016.1"/>
    </source>
</evidence>
<keyword evidence="1" id="KW-0732">Signal</keyword>
<feature type="signal peptide" evidence="1">
    <location>
        <begin position="1"/>
        <end position="22"/>
    </location>
</feature>
<keyword evidence="4" id="KW-1185">Reference proteome</keyword>
<evidence type="ECO:0008006" key="5">
    <source>
        <dbReference type="Google" id="ProtNLM"/>
    </source>
</evidence>